<protein>
    <recommendedName>
        <fullName evidence="2">Nisin biosynthesis protein NisC</fullName>
    </recommendedName>
</protein>
<gene>
    <name evidence="1" type="ORF">SDC9_19702</name>
</gene>
<organism evidence="1">
    <name type="scientific">bioreactor metagenome</name>
    <dbReference type="NCBI Taxonomy" id="1076179"/>
    <lineage>
        <taxon>unclassified sequences</taxon>
        <taxon>metagenomes</taxon>
        <taxon>ecological metagenomes</taxon>
    </lineage>
</organism>
<sequence>MIDTHTLNRTLISSLQKDNSLGLAQGKMGACLYFYVLSRKLNYPEYQDVALKLLNDIFINIQKVSSIDVKNGLAGIGLGITFLVKEGYTQGNLNDVLGDIDDIIFKQLSYSKYSDKFDLPSLIHLTYYLQTRLKEQKQGSENEYLFKELVIQTINNLYEKIDTKLYQESLIYTIDNPLSQFLYLLSILYDLSFYNYRLIKIIEEISYSVLSIIPISHANRLYLLWGMNALNSRINNQNWYKHILLLRNNIDVNYMLAHELKDKNIFFNNGVTSIHCLLKSLRNYFTDEDLKLYEQKIRKKIEESSIWASLLNENEYFETYKGLYGGYCSIPLIF</sequence>
<dbReference type="Gene3D" id="1.50.10.20">
    <property type="match status" value="1"/>
</dbReference>
<comment type="caution">
    <text evidence="1">The sequence shown here is derived from an EMBL/GenBank/DDBJ whole genome shotgun (WGS) entry which is preliminary data.</text>
</comment>
<evidence type="ECO:0008006" key="2">
    <source>
        <dbReference type="Google" id="ProtNLM"/>
    </source>
</evidence>
<dbReference type="EMBL" id="VSSQ01000076">
    <property type="protein sequence ID" value="MPL73893.1"/>
    <property type="molecule type" value="Genomic_DNA"/>
</dbReference>
<evidence type="ECO:0000313" key="1">
    <source>
        <dbReference type="EMBL" id="MPL73893.1"/>
    </source>
</evidence>
<name>A0A644U4Q8_9ZZZZ</name>
<dbReference type="SUPFAM" id="SSF158745">
    <property type="entry name" value="LanC-like"/>
    <property type="match status" value="1"/>
</dbReference>
<reference evidence="1" key="1">
    <citation type="submission" date="2019-08" db="EMBL/GenBank/DDBJ databases">
        <authorList>
            <person name="Kucharzyk K."/>
            <person name="Murdoch R.W."/>
            <person name="Higgins S."/>
            <person name="Loffler F."/>
        </authorList>
    </citation>
    <scope>NUCLEOTIDE SEQUENCE</scope>
</reference>
<accession>A0A644U4Q8</accession>
<dbReference type="AlphaFoldDB" id="A0A644U4Q8"/>
<proteinExistence type="predicted"/>